<dbReference type="AlphaFoldDB" id="A0A8H3TRU9"/>
<proteinExistence type="predicted"/>
<evidence type="ECO:0000313" key="1">
    <source>
        <dbReference type="EMBL" id="GHJ85470.1"/>
    </source>
</evidence>
<reference evidence="1" key="1">
    <citation type="submission" date="2020-07" db="EMBL/GenBank/DDBJ databases">
        <title>Draft Genome Sequence of a Deep-Sea Yeast, Naganishia (Cryptococcus) liquefaciens strain N6.</title>
        <authorList>
            <person name="Han Y.W."/>
            <person name="Kajitani R."/>
            <person name="Morimoto H."/>
            <person name="Parhat M."/>
            <person name="Tsubouchi H."/>
            <person name="Bakenova O."/>
            <person name="Ogata M."/>
            <person name="Argunhan B."/>
            <person name="Aoki R."/>
            <person name="Kajiwara S."/>
            <person name="Itoh T."/>
            <person name="Iwasaki H."/>
        </authorList>
    </citation>
    <scope>NUCLEOTIDE SEQUENCE</scope>
    <source>
        <strain evidence="1">N6</strain>
    </source>
</reference>
<name>A0A8H3TRU9_9TREE</name>
<comment type="caution">
    <text evidence="1">The sequence shown here is derived from an EMBL/GenBank/DDBJ whole genome shotgun (WGS) entry which is preliminary data.</text>
</comment>
<dbReference type="EMBL" id="BLZA01000011">
    <property type="protein sequence ID" value="GHJ85470.1"/>
    <property type="molecule type" value="Genomic_DNA"/>
</dbReference>
<dbReference type="OrthoDB" id="2562067at2759"/>
<gene>
    <name evidence="1" type="ORF">NliqN6_1872</name>
</gene>
<organism evidence="1 2">
    <name type="scientific">Naganishia liquefaciens</name>
    <dbReference type="NCBI Taxonomy" id="104408"/>
    <lineage>
        <taxon>Eukaryota</taxon>
        <taxon>Fungi</taxon>
        <taxon>Dikarya</taxon>
        <taxon>Basidiomycota</taxon>
        <taxon>Agaricomycotina</taxon>
        <taxon>Tremellomycetes</taxon>
        <taxon>Filobasidiales</taxon>
        <taxon>Filobasidiaceae</taxon>
        <taxon>Naganishia</taxon>
    </lineage>
</organism>
<sequence>MFSIKISELLFRAADQSDCCTFELERSIHASHSLILVVDETVCELANAALPGRPSRMTVSQRSLCSKKPSADVMLPKGPSNRARLMERDDLEEELQALPNENVGATSSTASTTVIPDIRPTVIDAPAQIGLIMPNPRSNVYTGVEYRMGYVDPGPAPRVIGALRMITPLLNFSNRTVGSLDADPAHFLGSLDWCSVNLAAAPYTFPFKFETSGWHQFVINTTWGRPTITGDDPTTNCSDPITAQYTFFGTQAVSVAPSPTTGGLIKAAPAFTVWVDLTWRTPGPLLLEHQTDTPAKVGYSGIHC</sequence>
<evidence type="ECO:0000313" key="2">
    <source>
        <dbReference type="Proteomes" id="UP000620104"/>
    </source>
</evidence>
<protein>
    <submittedName>
        <fullName evidence="1">Uncharacterized protein</fullName>
    </submittedName>
</protein>
<keyword evidence="2" id="KW-1185">Reference proteome</keyword>
<dbReference type="Proteomes" id="UP000620104">
    <property type="component" value="Unassembled WGS sequence"/>
</dbReference>
<accession>A0A8H3TRU9</accession>